<dbReference type="AlphaFoldDB" id="A0A5C8I274"/>
<keyword evidence="3" id="KW-1185">Reference proteome</keyword>
<evidence type="ECO:0000259" key="1">
    <source>
        <dbReference type="Pfam" id="PF02627"/>
    </source>
</evidence>
<organism evidence="2 3">
    <name type="scientific">Microbacterium hatanonis</name>
    <dbReference type="NCBI Taxonomy" id="404366"/>
    <lineage>
        <taxon>Bacteria</taxon>
        <taxon>Bacillati</taxon>
        <taxon>Actinomycetota</taxon>
        <taxon>Actinomycetes</taxon>
        <taxon>Micrococcales</taxon>
        <taxon>Microbacteriaceae</taxon>
        <taxon>Microbacterium</taxon>
    </lineage>
</organism>
<dbReference type="InterPro" id="IPR029032">
    <property type="entry name" value="AhpD-like"/>
</dbReference>
<protein>
    <submittedName>
        <fullName evidence="2">Carboxymuconolactone decarboxylase family protein</fullName>
    </submittedName>
</protein>
<dbReference type="OrthoDB" id="9802489at2"/>
<dbReference type="PANTHER" id="PTHR33570:SF9">
    <property type="entry name" value="BLL4600 PROTEIN"/>
    <property type="match status" value="1"/>
</dbReference>
<dbReference type="SUPFAM" id="SSF69118">
    <property type="entry name" value="AhpD-like"/>
    <property type="match status" value="1"/>
</dbReference>
<dbReference type="PANTHER" id="PTHR33570">
    <property type="entry name" value="4-CARBOXYMUCONOLACTONE DECARBOXYLASE FAMILY PROTEIN"/>
    <property type="match status" value="1"/>
</dbReference>
<dbReference type="InterPro" id="IPR003779">
    <property type="entry name" value="CMD-like"/>
</dbReference>
<dbReference type="GO" id="GO:0051920">
    <property type="term" value="F:peroxiredoxin activity"/>
    <property type="evidence" value="ECO:0007669"/>
    <property type="project" value="InterPro"/>
</dbReference>
<dbReference type="Gene3D" id="1.20.1290.10">
    <property type="entry name" value="AhpD-like"/>
    <property type="match status" value="1"/>
</dbReference>
<comment type="caution">
    <text evidence="2">The sequence shown here is derived from an EMBL/GenBank/DDBJ whole genome shotgun (WGS) entry which is preliminary data.</text>
</comment>
<gene>
    <name evidence="2" type="ORF">FVP77_06690</name>
</gene>
<evidence type="ECO:0000313" key="3">
    <source>
        <dbReference type="Proteomes" id="UP000321034"/>
    </source>
</evidence>
<dbReference type="Proteomes" id="UP000321034">
    <property type="component" value="Unassembled WGS sequence"/>
</dbReference>
<dbReference type="EMBL" id="VRSV01000001">
    <property type="protein sequence ID" value="TXK13107.1"/>
    <property type="molecule type" value="Genomic_DNA"/>
</dbReference>
<dbReference type="RefSeq" id="WP_147893788.1">
    <property type="nucleotide sequence ID" value="NZ_BAAANR010000001.1"/>
</dbReference>
<reference evidence="2 3" key="1">
    <citation type="submission" date="2019-08" db="EMBL/GenBank/DDBJ databases">
        <authorList>
            <person name="Dong K."/>
        </authorList>
    </citation>
    <scope>NUCLEOTIDE SEQUENCE [LARGE SCALE GENOMIC DNA]</scope>
    <source>
        <strain evidence="2 3">JCM14558</strain>
    </source>
</reference>
<name>A0A5C8I274_9MICO</name>
<proteinExistence type="predicted"/>
<accession>A0A5C8I274</accession>
<dbReference type="InterPro" id="IPR052512">
    <property type="entry name" value="4CMD/NDH-1_regulator"/>
</dbReference>
<evidence type="ECO:0000313" key="2">
    <source>
        <dbReference type="EMBL" id="TXK13107.1"/>
    </source>
</evidence>
<feature type="domain" description="Carboxymuconolactone decarboxylase-like" evidence="1">
    <location>
        <begin position="22"/>
        <end position="99"/>
    </location>
</feature>
<sequence length="114" mass="12353">MTEHQSAAQQSLGGFADKLVSLTDDVLFEDVWKRPDLAPRDRSLITIAALVAGGNTEQLPFHLALGQRNGLTDTEIVEAITHLAFYTGWPRAMSAITTARATLTGGDDTERDGR</sequence>
<dbReference type="Pfam" id="PF02627">
    <property type="entry name" value="CMD"/>
    <property type="match status" value="1"/>
</dbReference>